<gene>
    <name evidence="11" type="ORF">FGF67_08970</name>
</gene>
<dbReference type="SUPFAM" id="SSF55486">
    <property type="entry name" value="Metalloproteases ('zincins'), catalytic domain"/>
    <property type="match status" value="1"/>
</dbReference>
<dbReference type="InterPro" id="IPR008754">
    <property type="entry name" value="Peptidase_M43"/>
</dbReference>
<evidence type="ECO:0000256" key="1">
    <source>
        <dbReference type="ARBA" id="ARBA00008721"/>
    </source>
</evidence>
<reference evidence="11 12" key="1">
    <citation type="submission" date="2019-05" db="EMBL/GenBank/DDBJ databases">
        <title>Tamlana fucoidanivorans sp. nov., isolated from the surface of algae collected from Fujian province in China.</title>
        <authorList>
            <person name="Li J."/>
        </authorList>
    </citation>
    <scope>NUCLEOTIDE SEQUENCE [LARGE SCALE GENOMIC DNA]</scope>
    <source>
        <strain evidence="11 12">CW2-9</strain>
    </source>
</reference>
<keyword evidence="6" id="KW-0862">Zinc</keyword>
<evidence type="ECO:0000256" key="3">
    <source>
        <dbReference type="ARBA" id="ARBA00022723"/>
    </source>
</evidence>
<keyword evidence="7 11" id="KW-0482">Metalloprotease</keyword>
<evidence type="ECO:0000256" key="6">
    <source>
        <dbReference type="ARBA" id="ARBA00022833"/>
    </source>
</evidence>
<dbReference type="CDD" id="cd04275">
    <property type="entry name" value="ZnMc_pappalysin_like"/>
    <property type="match status" value="1"/>
</dbReference>
<proteinExistence type="inferred from homology"/>
<keyword evidence="4" id="KW-0732">Signal</keyword>
<keyword evidence="12" id="KW-1185">Reference proteome</keyword>
<evidence type="ECO:0000256" key="2">
    <source>
        <dbReference type="ARBA" id="ARBA00022670"/>
    </source>
</evidence>
<comment type="caution">
    <text evidence="11">The sequence shown here is derived from an EMBL/GenBank/DDBJ whole genome shotgun (WGS) entry which is preliminary data.</text>
</comment>
<evidence type="ECO:0000313" key="12">
    <source>
        <dbReference type="Proteomes" id="UP000308713"/>
    </source>
</evidence>
<keyword evidence="5" id="KW-0378">Hydrolase</keyword>
<evidence type="ECO:0000256" key="4">
    <source>
        <dbReference type="ARBA" id="ARBA00022729"/>
    </source>
</evidence>
<protein>
    <submittedName>
        <fullName evidence="11">Zinc metalloprotease</fullName>
    </submittedName>
</protein>
<dbReference type="PROSITE" id="PS51257">
    <property type="entry name" value="PROKAR_LIPOPROTEIN"/>
    <property type="match status" value="1"/>
</dbReference>
<evidence type="ECO:0000256" key="7">
    <source>
        <dbReference type="ARBA" id="ARBA00023049"/>
    </source>
</evidence>
<feature type="domain" description="Peptidase M43 pregnancy-associated plasma-A" evidence="10">
    <location>
        <begin position="268"/>
        <end position="349"/>
    </location>
</feature>
<dbReference type="GO" id="GO:0008237">
    <property type="term" value="F:metallopeptidase activity"/>
    <property type="evidence" value="ECO:0007669"/>
    <property type="project" value="UniProtKB-KW"/>
</dbReference>
<dbReference type="EMBL" id="VDCS01000008">
    <property type="protein sequence ID" value="TNJ44154.1"/>
    <property type="molecule type" value="Genomic_DNA"/>
</dbReference>
<organism evidence="11 12">
    <name type="scientific">Allotamlana fucoidanivorans</name>
    <dbReference type="NCBI Taxonomy" id="2583814"/>
    <lineage>
        <taxon>Bacteria</taxon>
        <taxon>Pseudomonadati</taxon>
        <taxon>Bacteroidota</taxon>
        <taxon>Flavobacteriia</taxon>
        <taxon>Flavobacteriales</taxon>
        <taxon>Flavobacteriaceae</taxon>
        <taxon>Allotamlana</taxon>
    </lineage>
</organism>
<dbReference type="GO" id="GO:0006508">
    <property type="term" value="P:proteolysis"/>
    <property type="evidence" value="ECO:0007669"/>
    <property type="project" value="UniProtKB-KW"/>
</dbReference>
<feature type="compositionally biased region" description="Gly residues" evidence="9">
    <location>
        <begin position="100"/>
        <end position="113"/>
    </location>
</feature>
<accession>A0A5C4SLV1</accession>
<keyword evidence="3" id="KW-0479">Metal-binding</keyword>
<sequence>MKRLLFFIMTVGLVFTSCDSNKNEITPINQDIDMSDFYVYTDDYDASASKTVSSKDKVKTCYTMKMLNKQLLENPSLERKMYEIEYHTRRFISSKKPSGVGNGNNGGNNGDNGGSEEPVDDGLGTLNIPVYVYVIYSNSQQNISDAQINSQITVLNNDFNDADFSDVRHEFQNLGADIDINFNLQVIDREYNSRTDWGLNDAVKAAYPAVNGYLTMWVAPITPGYLGYAQFPGGKASTDGVVMSPQYFGSSEYDTQGNFYLDAPFDLGRTTTHEVGHWMNLRHIWGDGRCRQDDFVSDTPSSDGPNYRCDLLEVSCKSTDMVENYMDYSDDGCMGLFTNGQKFRMRAVFASGGPRAALVGN</sequence>
<evidence type="ECO:0000256" key="8">
    <source>
        <dbReference type="ARBA" id="ARBA00023157"/>
    </source>
</evidence>
<evidence type="ECO:0000313" key="11">
    <source>
        <dbReference type="EMBL" id="TNJ44154.1"/>
    </source>
</evidence>
<feature type="region of interest" description="Disordered" evidence="9">
    <location>
        <begin position="95"/>
        <end position="120"/>
    </location>
</feature>
<dbReference type="PANTHER" id="PTHR47466">
    <property type="match status" value="1"/>
</dbReference>
<keyword evidence="8" id="KW-1015">Disulfide bond</keyword>
<evidence type="ECO:0000259" key="10">
    <source>
        <dbReference type="Pfam" id="PF05572"/>
    </source>
</evidence>
<dbReference type="Gene3D" id="3.40.390.10">
    <property type="entry name" value="Collagenase (Catalytic Domain)"/>
    <property type="match status" value="1"/>
</dbReference>
<dbReference type="Pfam" id="PF05572">
    <property type="entry name" value="Peptidase_M43"/>
    <property type="match status" value="1"/>
</dbReference>
<evidence type="ECO:0000256" key="9">
    <source>
        <dbReference type="SAM" id="MobiDB-lite"/>
    </source>
</evidence>
<dbReference type="AlphaFoldDB" id="A0A5C4SLV1"/>
<name>A0A5C4SLV1_9FLAO</name>
<dbReference type="Proteomes" id="UP000308713">
    <property type="component" value="Unassembled WGS sequence"/>
</dbReference>
<dbReference type="RefSeq" id="WP_139696917.1">
    <property type="nucleotide sequence ID" value="NZ_CP074074.1"/>
</dbReference>
<dbReference type="PANTHER" id="PTHR47466:SF1">
    <property type="entry name" value="METALLOPROTEASE MEP1 (AFU_ORTHOLOGUE AFUA_1G07730)-RELATED"/>
    <property type="match status" value="1"/>
</dbReference>
<dbReference type="OrthoDB" id="6278496at2"/>
<dbReference type="GO" id="GO:0046872">
    <property type="term" value="F:metal ion binding"/>
    <property type="evidence" value="ECO:0007669"/>
    <property type="project" value="UniProtKB-KW"/>
</dbReference>
<dbReference type="InterPro" id="IPR024079">
    <property type="entry name" value="MetalloPept_cat_dom_sf"/>
</dbReference>
<evidence type="ECO:0000256" key="5">
    <source>
        <dbReference type="ARBA" id="ARBA00022801"/>
    </source>
</evidence>
<comment type="similarity">
    <text evidence="1">Belongs to the peptidase M43B family.</text>
</comment>
<keyword evidence="2 11" id="KW-0645">Protease</keyword>